<evidence type="ECO:0000313" key="2">
    <source>
        <dbReference type="WBParaSite" id="PSAMB.scaffold7544size7472.g30219.t1"/>
    </source>
</evidence>
<protein>
    <submittedName>
        <fullName evidence="2">Uncharacterized protein</fullName>
    </submittedName>
</protein>
<dbReference type="WBParaSite" id="PSAMB.scaffold7544size7472.g30219.t1">
    <property type="protein sequence ID" value="PSAMB.scaffold7544size7472.g30219.t1"/>
    <property type="gene ID" value="PSAMB.scaffold7544size7472.g30219"/>
</dbReference>
<proteinExistence type="predicted"/>
<reference evidence="2" key="1">
    <citation type="submission" date="2022-11" db="UniProtKB">
        <authorList>
            <consortium name="WormBaseParasite"/>
        </authorList>
    </citation>
    <scope>IDENTIFICATION</scope>
</reference>
<organism evidence="1 2">
    <name type="scientific">Plectus sambesii</name>
    <dbReference type="NCBI Taxonomy" id="2011161"/>
    <lineage>
        <taxon>Eukaryota</taxon>
        <taxon>Metazoa</taxon>
        <taxon>Ecdysozoa</taxon>
        <taxon>Nematoda</taxon>
        <taxon>Chromadorea</taxon>
        <taxon>Plectida</taxon>
        <taxon>Plectina</taxon>
        <taxon>Plectoidea</taxon>
        <taxon>Plectidae</taxon>
        <taxon>Plectus</taxon>
    </lineage>
</organism>
<dbReference type="AlphaFoldDB" id="A0A914XCC2"/>
<sequence length="305" mass="35460">LLDQLTLFNVEQVHDRLLLAKDNLARVLFYGRMLAEKEGEVNDILRLLHCVDSYSKLNVTTRSHLPNTLLSNSSHKLFRMLSRRDKPRNRGDLDRSIRYLADTNLARPEKTPNFVSQRSLLQHGAQKGKCWRFLRYSIESVFEHDELNYLRQAAALVAVRAYKWKAIDFHPDDVERYLNIATAPYLSNPTLIFERRDSLPHHYAFIKLVLAVLSAATSDLPSRNKLSVRLDDAYWDNFMTLLNEKHHQHASFSKISVYLLTNLGTISKLLTSADQQFISFPFGWPGSRRSKMCEKLMQYSHVRLK</sequence>
<accession>A0A914XCC2</accession>
<name>A0A914XCC2_9BILA</name>
<evidence type="ECO:0000313" key="1">
    <source>
        <dbReference type="Proteomes" id="UP000887566"/>
    </source>
</evidence>
<keyword evidence="1" id="KW-1185">Reference proteome</keyword>
<dbReference type="Proteomes" id="UP000887566">
    <property type="component" value="Unplaced"/>
</dbReference>